<organism evidence="2 3">
    <name type="scientific">Digitaria exilis</name>
    <dbReference type="NCBI Taxonomy" id="1010633"/>
    <lineage>
        <taxon>Eukaryota</taxon>
        <taxon>Viridiplantae</taxon>
        <taxon>Streptophyta</taxon>
        <taxon>Embryophyta</taxon>
        <taxon>Tracheophyta</taxon>
        <taxon>Spermatophyta</taxon>
        <taxon>Magnoliopsida</taxon>
        <taxon>Liliopsida</taxon>
        <taxon>Poales</taxon>
        <taxon>Poaceae</taxon>
        <taxon>PACMAD clade</taxon>
        <taxon>Panicoideae</taxon>
        <taxon>Panicodae</taxon>
        <taxon>Paniceae</taxon>
        <taxon>Anthephorinae</taxon>
        <taxon>Digitaria</taxon>
    </lineage>
</organism>
<accession>A0A835EKA7</accession>
<evidence type="ECO:0000256" key="1">
    <source>
        <dbReference type="SAM" id="Coils"/>
    </source>
</evidence>
<proteinExistence type="predicted"/>
<evidence type="ECO:0000313" key="2">
    <source>
        <dbReference type="EMBL" id="KAF8696868.1"/>
    </source>
</evidence>
<dbReference type="PANTHER" id="PTHR31245">
    <property type="entry name" value="UBIQUITIN SYSTEM COMPONENT CUE PROTEIN"/>
    <property type="match status" value="1"/>
</dbReference>
<sequence length="193" mass="20819">MAANSPEKARVLEQCERDLDLAIERLINLRLDPDHDAGEGAAPYVSVSGDGVHRAPAAAETQTAAVVPAPASSGGSGRTLTREEWIERLVGEMAGAADAGDARARAAGFLEEFVAAERDVALWQNGVLKKAVLVQHRLYQAKEAANRELRRQLAACQERVRSLETDKYALSMYLRQAQPQGGSMTGPFHPAVF</sequence>
<dbReference type="EMBL" id="JACEFO010001880">
    <property type="protein sequence ID" value="KAF8696868.1"/>
    <property type="molecule type" value="Genomic_DNA"/>
</dbReference>
<comment type="caution">
    <text evidence="2">The sequence shown here is derived from an EMBL/GenBank/DDBJ whole genome shotgun (WGS) entry which is preliminary data.</text>
</comment>
<protein>
    <submittedName>
        <fullName evidence="2">Uncharacterized protein</fullName>
    </submittedName>
</protein>
<dbReference type="AlphaFoldDB" id="A0A835EKA7"/>
<dbReference type="OrthoDB" id="440455at2759"/>
<reference evidence="2" key="1">
    <citation type="submission" date="2020-07" db="EMBL/GenBank/DDBJ databases">
        <title>Genome sequence and genetic diversity analysis of an under-domesticated orphan crop, white fonio (Digitaria exilis).</title>
        <authorList>
            <person name="Bennetzen J.L."/>
            <person name="Chen S."/>
            <person name="Ma X."/>
            <person name="Wang X."/>
            <person name="Yssel A.E.J."/>
            <person name="Chaluvadi S.R."/>
            <person name="Johnson M."/>
            <person name="Gangashetty P."/>
            <person name="Hamidou F."/>
            <person name="Sanogo M.D."/>
            <person name="Zwaenepoel A."/>
            <person name="Wallace J."/>
            <person name="Van De Peer Y."/>
            <person name="Van Deynze A."/>
        </authorList>
    </citation>
    <scope>NUCLEOTIDE SEQUENCE</scope>
    <source>
        <tissue evidence="2">Leaves</tissue>
    </source>
</reference>
<dbReference type="Proteomes" id="UP000636709">
    <property type="component" value="Unassembled WGS sequence"/>
</dbReference>
<keyword evidence="1" id="KW-0175">Coiled coil</keyword>
<keyword evidence="3" id="KW-1185">Reference proteome</keyword>
<dbReference type="PANTHER" id="PTHR31245:SF28">
    <property type="entry name" value="OS01G0610000 PROTEIN"/>
    <property type="match status" value="1"/>
</dbReference>
<evidence type="ECO:0000313" key="3">
    <source>
        <dbReference type="Proteomes" id="UP000636709"/>
    </source>
</evidence>
<gene>
    <name evidence="2" type="ORF">HU200_036507</name>
</gene>
<feature type="coiled-coil region" evidence="1">
    <location>
        <begin position="139"/>
        <end position="166"/>
    </location>
</feature>
<name>A0A835EKA7_9POAL</name>